<dbReference type="RefSeq" id="WP_052438441.1">
    <property type="nucleotide sequence ID" value="NZ_BBPN01000006.1"/>
</dbReference>
<accession>A0A1H7T200</accession>
<dbReference type="Gene3D" id="1.10.10.10">
    <property type="entry name" value="Winged helix-like DNA-binding domain superfamily/Winged helix DNA-binding domain"/>
    <property type="match status" value="1"/>
</dbReference>
<keyword evidence="2" id="KW-1185">Reference proteome</keyword>
<organism evidence="1 2">
    <name type="scientific">Streptacidiphilus jiangxiensis</name>
    <dbReference type="NCBI Taxonomy" id="235985"/>
    <lineage>
        <taxon>Bacteria</taxon>
        <taxon>Bacillati</taxon>
        <taxon>Actinomycetota</taxon>
        <taxon>Actinomycetes</taxon>
        <taxon>Kitasatosporales</taxon>
        <taxon>Streptomycetaceae</taxon>
        <taxon>Streptacidiphilus</taxon>
    </lineage>
</organism>
<reference evidence="2" key="1">
    <citation type="submission" date="2016-10" db="EMBL/GenBank/DDBJ databases">
        <authorList>
            <person name="Varghese N."/>
        </authorList>
    </citation>
    <scope>NUCLEOTIDE SEQUENCE [LARGE SCALE GENOMIC DNA]</scope>
    <source>
        <strain evidence="2">DSM 45096 / BCRC 16803 / CGMCC 4.1857 / CIP 109030 / JCM 12277 / KCTC 19219 / NBRC 100920 / 33214</strain>
    </source>
</reference>
<dbReference type="AlphaFoldDB" id="A0A1H7T200"/>
<dbReference type="EMBL" id="FOAZ01000013">
    <property type="protein sequence ID" value="SEL78519.1"/>
    <property type="molecule type" value="Genomic_DNA"/>
</dbReference>
<dbReference type="InterPro" id="IPR036388">
    <property type="entry name" value="WH-like_DNA-bd_sf"/>
</dbReference>
<evidence type="ECO:0000313" key="2">
    <source>
        <dbReference type="Proteomes" id="UP000183015"/>
    </source>
</evidence>
<name>A0A1H7T200_STRJI</name>
<evidence type="ECO:0008006" key="3">
    <source>
        <dbReference type="Google" id="ProtNLM"/>
    </source>
</evidence>
<proteinExistence type="predicted"/>
<sequence>MTPTSPDSKAGAAPLPGRPCSVAEALHIVGEKWALLAVRELLYRNHRFDTASGPRATSTT</sequence>
<protein>
    <recommendedName>
        <fullName evidence="3">HxlR-like helix-turn-helix</fullName>
    </recommendedName>
</protein>
<dbReference type="Proteomes" id="UP000183015">
    <property type="component" value="Unassembled WGS sequence"/>
</dbReference>
<gene>
    <name evidence="1" type="ORF">SAMN05414137_11316</name>
</gene>
<evidence type="ECO:0000313" key="1">
    <source>
        <dbReference type="EMBL" id="SEL78519.1"/>
    </source>
</evidence>
<dbReference type="STRING" id="235985.SAMN05414137_11316"/>